<evidence type="ECO:0000313" key="1">
    <source>
        <dbReference type="EMBL" id="EDS00668.1"/>
    </source>
</evidence>
<reference evidence="1" key="1">
    <citation type="submission" date="2007-10" db="EMBL/GenBank/DDBJ databases">
        <authorList>
            <person name="Fulton L."/>
            <person name="Clifton S."/>
            <person name="Fulton B."/>
            <person name="Xu J."/>
            <person name="Minx P."/>
            <person name="Pepin K.H."/>
            <person name="Johnson M."/>
            <person name="Thiruvilangam P."/>
            <person name="Bhonagiri V."/>
            <person name="Nash W.E."/>
            <person name="Mardis E.R."/>
            <person name="Wilson R.K."/>
        </authorList>
    </citation>
    <scope>NUCLEOTIDE SEQUENCE [LARGE SCALE GENOMIC DNA]</scope>
    <source>
        <strain evidence="1">DSM 15702</strain>
    </source>
</reference>
<name>B0MNF6_9FIRM</name>
<reference evidence="1" key="2">
    <citation type="submission" date="2014-06" db="EMBL/GenBank/DDBJ databases">
        <title>Draft genome sequence of Eubacterium siraeum (DSM 15702).</title>
        <authorList>
            <person name="Sudarsanam P."/>
            <person name="Ley R."/>
            <person name="Guruge J."/>
            <person name="Turnbaugh P.J."/>
            <person name="Mahowald M."/>
            <person name="Liep D."/>
            <person name="Gordon J."/>
        </authorList>
    </citation>
    <scope>NUCLEOTIDE SEQUENCE</scope>
    <source>
        <strain evidence="1">DSM 15702</strain>
    </source>
</reference>
<gene>
    <name evidence="1" type="ORF">EUBSIR_01361</name>
</gene>
<organism evidence="1 2">
    <name type="scientific">[Eubacterium] siraeum DSM 15702</name>
    <dbReference type="NCBI Taxonomy" id="428128"/>
    <lineage>
        <taxon>Bacteria</taxon>
        <taxon>Bacillati</taxon>
        <taxon>Bacillota</taxon>
        <taxon>Clostridia</taxon>
        <taxon>Eubacteriales</taxon>
        <taxon>Oscillospiraceae</taxon>
        <taxon>Oscillospiraceae incertae sedis</taxon>
    </lineage>
</organism>
<sequence length="39" mass="4526">MLCFSYKQACFISKAVLFLSSTAVIFKTTLPWYDDETRT</sequence>
<keyword evidence="2" id="KW-1185">Reference proteome</keyword>
<comment type="caution">
    <text evidence="1">The sequence shown here is derived from an EMBL/GenBank/DDBJ whole genome shotgun (WGS) entry which is preliminary data.</text>
</comment>
<accession>B0MNF6</accession>
<dbReference type="Proteomes" id="UP000005326">
    <property type="component" value="Unassembled WGS sequence"/>
</dbReference>
<protein>
    <submittedName>
        <fullName evidence="1">Uncharacterized protein</fullName>
    </submittedName>
</protein>
<dbReference type="EMBL" id="ABCA03000046">
    <property type="protein sequence ID" value="EDS00668.1"/>
    <property type="molecule type" value="Genomic_DNA"/>
</dbReference>
<evidence type="ECO:0000313" key="2">
    <source>
        <dbReference type="Proteomes" id="UP000005326"/>
    </source>
</evidence>
<proteinExistence type="predicted"/>
<dbReference type="AlphaFoldDB" id="B0MNF6"/>